<keyword evidence="2" id="KW-1185">Reference proteome</keyword>
<dbReference type="Gene3D" id="3.30.160.100">
    <property type="entry name" value="Ribosome hibernation promotion factor-like"/>
    <property type="match status" value="1"/>
</dbReference>
<dbReference type="Proteomes" id="UP000198755">
    <property type="component" value="Unassembled WGS sequence"/>
</dbReference>
<dbReference type="InterPro" id="IPR003489">
    <property type="entry name" value="RHF/RaiA"/>
</dbReference>
<dbReference type="InterPro" id="IPR036567">
    <property type="entry name" value="RHF-like"/>
</dbReference>
<dbReference type="STRING" id="1612308.SAMN05444581_11380"/>
<dbReference type="OrthoDB" id="9782252at2"/>
<sequence>MQTPLEIAFQNTEPSETIRLEIERQAKRLERFSDRITSCDVTVIAPQTRHRHGDLFKIDIRIAMPEHKDIIVSKTHGDAPEHEHLMVAIKDAFAAAQRQLEECVREMRSQANPH</sequence>
<gene>
    <name evidence="1" type="ORF">SAMN05444581_11380</name>
</gene>
<proteinExistence type="predicted"/>
<name>A0A1I4B9J8_9HYPH</name>
<accession>A0A1I4B9J8</accession>
<protein>
    <submittedName>
        <fullName evidence="1">Ribosomal subunit interface protein</fullName>
    </submittedName>
</protein>
<reference evidence="1 2" key="1">
    <citation type="submission" date="2016-10" db="EMBL/GenBank/DDBJ databases">
        <authorList>
            <person name="de Groot N.N."/>
        </authorList>
    </citation>
    <scope>NUCLEOTIDE SEQUENCE [LARGE SCALE GENOMIC DNA]</scope>
    <source>
        <strain evidence="1 2">NE2</strain>
    </source>
</reference>
<dbReference type="AlphaFoldDB" id="A0A1I4B9J8"/>
<dbReference type="RefSeq" id="WP_091684771.1">
    <property type="nucleotide sequence ID" value="NZ_FOSN01000013.1"/>
</dbReference>
<dbReference type="EMBL" id="FOSN01000013">
    <property type="protein sequence ID" value="SFK64606.1"/>
    <property type="molecule type" value="Genomic_DNA"/>
</dbReference>
<dbReference type="Pfam" id="PF02482">
    <property type="entry name" value="Ribosomal_S30AE"/>
    <property type="match status" value="1"/>
</dbReference>
<evidence type="ECO:0000313" key="1">
    <source>
        <dbReference type="EMBL" id="SFK64606.1"/>
    </source>
</evidence>
<evidence type="ECO:0000313" key="2">
    <source>
        <dbReference type="Proteomes" id="UP000198755"/>
    </source>
</evidence>
<organism evidence="1 2">
    <name type="scientific">Methylocapsa palsarum</name>
    <dbReference type="NCBI Taxonomy" id="1612308"/>
    <lineage>
        <taxon>Bacteria</taxon>
        <taxon>Pseudomonadati</taxon>
        <taxon>Pseudomonadota</taxon>
        <taxon>Alphaproteobacteria</taxon>
        <taxon>Hyphomicrobiales</taxon>
        <taxon>Beijerinckiaceae</taxon>
        <taxon>Methylocapsa</taxon>
    </lineage>
</organism>
<dbReference type="SUPFAM" id="SSF69754">
    <property type="entry name" value="Ribosome binding protein Y (YfiA homologue)"/>
    <property type="match status" value="1"/>
</dbReference>